<dbReference type="OrthoDB" id="10058185at2759"/>
<evidence type="ECO:0000313" key="6">
    <source>
        <dbReference type="Proteomes" id="UP000234275"/>
    </source>
</evidence>
<dbReference type="GO" id="GO:0006694">
    <property type="term" value="P:steroid biosynthetic process"/>
    <property type="evidence" value="ECO:0007669"/>
    <property type="project" value="InterPro"/>
</dbReference>
<dbReference type="GO" id="GO:0016616">
    <property type="term" value="F:oxidoreductase activity, acting on the CH-OH group of donors, NAD or NADP as acceptor"/>
    <property type="evidence" value="ECO:0007669"/>
    <property type="project" value="InterPro"/>
</dbReference>
<gene>
    <name evidence="5" type="ORF">P170DRAFT_457321</name>
</gene>
<name>A0A2I2G1X5_9EURO</name>
<reference evidence="5 6" key="1">
    <citation type="submission" date="2016-12" db="EMBL/GenBank/DDBJ databases">
        <title>The genomes of Aspergillus section Nigri reveals drivers in fungal speciation.</title>
        <authorList>
            <consortium name="DOE Joint Genome Institute"/>
            <person name="Vesth T.C."/>
            <person name="Nybo J."/>
            <person name="Theobald S."/>
            <person name="Brandl J."/>
            <person name="Frisvad J.C."/>
            <person name="Nielsen K.F."/>
            <person name="Lyhne E.K."/>
            <person name="Kogle M.E."/>
            <person name="Kuo A."/>
            <person name="Riley R."/>
            <person name="Clum A."/>
            <person name="Nolan M."/>
            <person name="Lipzen A."/>
            <person name="Salamov A."/>
            <person name="Henrissat B."/>
            <person name="Wiebenga A."/>
            <person name="De Vries R.P."/>
            <person name="Grigoriev I.V."/>
            <person name="Mortensen U.H."/>
            <person name="Andersen M.R."/>
            <person name="Baker S.E."/>
        </authorList>
    </citation>
    <scope>NUCLEOTIDE SEQUENCE [LARGE SCALE GENOMIC DNA]</scope>
    <source>
        <strain evidence="5 6">IBT 23096</strain>
    </source>
</reference>
<evidence type="ECO:0000256" key="3">
    <source>
        <dbReference type="SAM" id="MobiDB-lite"/>
    </source>
</evidence>
<dbReference type="AlphaFoldDB" id="A0A2I2G1X5"/>
<dbReference type="Pfam" id="PF01073">
    <property type="entry name" value="3Beta_HSD"/>
    <property type="match status" value="1"/>
</dbReference>
<dbReference type="EMBL" id="MSFO01000006">
    <property type="protein sequence ID" value="PLB46880.1"/>
    <property type="molecule type" value="Genomic_DNA"/>
</dbReference>
<dbReference type="GeneID" id="36559408"/>
<comment type="similarity">
    <text evidence="1">Belongs to the 3-beta-HSD family.</text>
</comment>
<evidence type="ECO:0000313" key="5">
    <source>
        <dbReference type="EMBL" id="PLB46880.1"/>
    </source>
</evidence>
<evidence type="ECO:0000256" key="2">
    <source>
        <dbReference type="ARBA" id="ARBA00023002"/>
    </source>
</evidence>
<dbReference type="Proteomes" id="UP000234275">
    <property type="component" value="Unassembled WGS sequence"/>
</dbReference>
<dbReference type="SUPFAM" id="SSF51735">
    <property type="entry name" value="NAD(P)-binding Rossmann-fold domains"/>
    <property type="match status" value="1"/>
</dbReference>
<feature type="domain" description="3-beta hydroxysteroid dehydrogenase/isomerase" evidence="4">
    <location>
        <begin position="72"/>
        <end position="355"/>
    </location>
</feature>
<feature type="region of interest" description="Disordered" evidence="3">
    <location>
        <begin position="456"/>
        <end position="478"/>
    </location>
</feature>
<keyword evidence="6" id="KW-1185">Reference proteome</keyword>
<proteinExistence type="inferred from homology"/>
<evidence type="ECO:0000256" key="1">
    <source>
        <dbReference type="ARBA" id="ARBA00009219"/>
    </source>
</evidence>
<protein>
    <submittedName>
        <fullName evidence="5">NAD(P)-binding protein</fullName>
    </submittedName>
</protein>
<dbReference type="InterPro" id="IPR050177">
    <property type="entry name" value="Lipid_A_modif_metabolic_enz"/>
</dbReference>
<sequence>MLLPILLACLAGVGFLYLYHVNRGMKAVPQEVRRLSPRRWTVGDIHAAYESAVNSPVDVSKSLPAKQNRRYVVIGGSGLVGNWVVMHLLARGENPAAIRVLDLQAPKREILDQGVAFVQTNIVDETAVLSAFLQAWPPTVADLPLTVFHNAAAIRPAERHKAFLPFCRNVNVGGTVNVLQAAKKAGASCLIATSSGSVTIRRPPFWIAPWTQAPKYLVQVVKDSDELPKDHDQFFGNYAASKAEAEGIIRAADDPASNFRTGCIRPANGIYGIGVDNSATIVGTYLRQGGGPSWLHGVIQSFVNAENVSIAHLLYEQRLIEHTERPNQLPNIGGQAFIVTDPNPGIAFGDLYLLLTTLAKTPVSFPPAPSVPFFLLSYLVEWYALLQHLYLPWLPKVGGKLTQLQPALFSISNAHILADDSRARLSPQQGGLGYSAPISTLAGMCKEVDEWNRAADKKIESPKSRGRLKAASRNDTLS</sequence>
<evidence type="ECO:0000259" key="4">
    <source>
        <dbReference type="Pfam" id="PF01073"/>
    </source>
</evidence>
<keyword evidence="2" id="KW-0560">Oxidoreductase</keyword>
<dbReference type="InterPro" id="IPR002225">
    <property type="entry name" value="3Beta_OHSteriod_DH/Estase"/>
</dbReference>
<dbReference type="InterPro" id="IPR036291">
    <property type="entry name" value="NAD(P)-bd_dom_sf"/>
</dbReference>
<dbReference type="RefSeq" id="XP_024702182.1">
    <property type="nucleotide sequence ID" value="XM_024851709.1"/>
</dbReference>
<accession>A0A2I2G1X5</accession>
<dbReference type="Gene3D" id="3.40.50.720">
    <property type="entry name" value="NAD(P)-binding Rossmann-like Domain"/>
    <property type="match status" value="1"/>
</dbReference>
<dbReference type="VEuPathDB" id="FungiDB:P170DRAFT_457321"/>
<dbReference type="STRING" id="1392250.A0A2I2G1X5"/>
<organism evidence="5 6">
    <name type="scientific">Aspergillus steynii IBT 23096</name>
    <dbReference type="NCBI Taxonomy" id="1392250"/>
    <lineage>
        <taxon>Eukaryota</taxon>
        <taxon>Fungi</taxon>
        <taxon>Dikarya</taxon>
        <taxon>Ascomycota</taxon>
        <taxon>Pezizomycotina</taxon>
        <taxon>Eurotiomycetes</taxon>
        <taxon>Eurotiomycetidae</taxon>
        <taxon>Eurotiales</taxon>
        <taxon>Aspergillaceae</taxon>
        <taxon>Aspergillus</taxon>
        <taxon>Aspergillus subgen. Circumdati</taxon>
    </lineage>
</organism>
<comment type="caution">
    <text evidence="5">The sequence shown here is derived from an EMBL/GenBank/DDBJ whole genome shotgun (WGS) entry which is preliminary data.</text>
</comment>
<dbReference type="PANTHER" id="PTHR43245:SF51">
    <property type="entry name" value="SHORT CHAIN DEHYDROGENASE_REDUCTASE FAMILY 42E, MEMBER 2"/>
    <property type="match status" value="1"/>
</dbReference>
<dbReference type="PANTHER" id="PTHR43245">
    <property type="entry name" value="BIFUNCTIONAL POLYMYXIN RESISTANCE PROTEIN ARNA"/>
    <property type="match status" value="1"/>
</dbReference>